<dbReference type="EMBL" id="JAZHBO010000001">
    <property type="protein sequence ID" value="MEF2154673.1"/>
    <property type="molecule type" value="Genomic_DNA"/>
</dbReference>
<organism evidence="1 2">
    <name type="scientific">Aquilutibacter rugosus</name>
    <dbReference type="NCBI Taxonomy" id="3115820"/>
    <lineage>
        <taxon>Bacteria</taxon>
        <taxon>Pseudomonadati</taxon>
        <taxon>Pseudomonadota</taxon>
        <taxon>Gammaproteobacteria</taxon>
        <taxon>Lysobacterales</taxon>
        <taxon>Lysobacteraceae</taxon>
        <taxon>Aquilutibacter</taxon>
    </lineage>
</organism>
<dbReference type="RefSeq" id="WP_331702852.1">
    <property type="nucleotide sequence ID" value="NZ_JAZHBO010000001.1"/>
</dbReference>
<name>A0ABU7UXD9_9GAMM</name>
<sequence length="77" mass="8895">MAVRTIEGVRVRSRHHQHYDGRAVVTISWNTKTHKVDVNLHFASGKTEEAFDRDFDVGRYDPLIRNTISEIDELVTS</sequence>
<protein>
    <recommendedName>
        <fullName evidence="3">KTSC domain-containing protein</fullName>
    </recommendedName>
</protein>
<proteinExistence type="predicted"/>
<evidence type="ECO:0008006" key="3">
    <source>
        <dbReference type="Google" id="ProtNLM"/>
    </source>
</evidence>
<dbReference type="Proteomes" id="UP001356170">
    <property type="component" value="Unassembled WGS sequence"/>
</dbReference>
<evidence type="ECO:0000313" key="2">
    <source>
        <dbReference type="Proteomes" id="UP001356170"/>
    </source>
</evidence>
<gene>
    <name evidence="1" type="ORF">V3390_00225</name>
</gene>
<keyword evidence="2" id="KW-1185">Reference proteome</keyword>
<reference evidence="1 2" key="1">
    <citation type="submission" date="2024-01" db="EMBL/GenBank/DDBJ databases">
        <title>Novel species of the genus Luteimonas isolated from rivers.</title>
        <authorList>
            <person name="Lu H."/>
        </authorList>
    </citation>
    <scope>NUCLEOTIDE SEQUENCE [LARGE SCALE GENOMIC DNA]</scope>
    <source>
        <strain evidence="1 2">FXH3W</strain>
    </source>
</reference>
<accession>A0ABU7UXD9</accession>
<evidence type="ECO:0000313" key="1">
    <source>
        <dbReference type="EMBL" id="MEF2154673.1"/>
    </source>
</evidence>
<comment type="caution">
    <text evidence="1">The sequence shown here is derived from an EMBL/GenBank/DDBJ whole genome shotgun (WGS) entry which is preliminary data.</text>
</comment>